<reference evidence="2 3" key="1">
    <citation type="journal article" date="2016" name="Mol. Biol. Evol.">
        <title>Comparative Genomics of Early-Diverging Mushroom-Forming Fungi Provides Insights into the Origins of Lignocellulose Decay Capabilities.</title>
        <authorList>
            <person name="Nagy L.G."/>
            <person name="Riley R."/>
            <person name="Tritt A."/>
            <person name="Adam C."/>
            <person name="Daum C."/>
            <person name="Floudas D."/>
            <person name="Sun H."/>
            <person name="Yadav J.S."/>
            <person name="Pangilinan J."/>
            <person name="Larsson K.H."/>
            <person name="Matsuura K."/>
            <person name="Barry K."/>
            <person name="Labutti K."/>
            <person name="Kuo R."/>
            <person name="Ohm R.A."/>
            <person name="Bhattacharya S.S."/>
            <person name="Shirouzu T."/>
            <person name="Yoshinaga Y."/>
            <person name="Martin F.M."/>
            <person name="Grigoriev I.V."/>
            <person name="Hibbett D.S."/>
        </authorList>
    </citation>
    <scope>NUCLEOTIDE SEQUENCE [LARGE SCALE GENOMIC DNA]</scope>
    <source>
        <strain evidence="2 3">93-53</strain>
    </source>
</reference>
<proteinExistence type="predicted"/>
<gene>
    <name evidence="2" type="ORF">LAESUDRAFT_755772</name>
</gene>
<organism evidence="2 3">
    <name type="scientific">Laetiporus sulphureus 93-53</name>
    <dbReference type="NCBI Taxonomy" id="1314785"/>
    <lineage>
        <taxon>Eukaryota</taxon>
        <taxon>Fungi</taxon>
        <taxon>Dikarya</taxon>
        <taxon>Basidiomycota</taxon>
        <taxon>Agaricomycotina</taxon>
        <taxon>Agaricomycetes</taxon>
        <taxon>Polyporales</taxon>
        <taxon>Laetiporus</taxon>
    </lineage>
</organism>
<feature type="region of interest" description="Disordered" evidence="1">
    <location>
        <begin position="1"/>
        <end position="43"/>
    </location>
</feature>
<protein>
    <recommendedName>
        <fullName evidence="4">CCHC-type domain-containing protein</fullName>
    </recommendedName>
</protein>
<dbReference type="RefSeq" id="XP_040768008.1">
    <property type="nucleotide sequence ID" value="XM_040912068.1"/>
</dbReference>
<dbReference type="STRING" id="1314785.A0A165GFA1"/>
<dbReference type="Proteomes" id="UP000076871">
    <property type="component" value="Unassembled WGS sequence"/>
</dbReference>
<evidence type="ECO:0000313" key="2">
    <source>
        <dbReference type="EMBL" id="KZT10268.1"/>
    </source>
</evidence>
<dbReference type="EMBL" id="KV427609">
    <property type="protein sequence ID" value="KZT10268.1"/>
    <property type="molecule type" value="Genomic_DNA"/>
</dbReference>
<evidence type="ECO:0000256" key="1">
    <source>
        <dbReference type="SAM" id="MobiDB-lite"/>
    </source>
</evidence>
<keyword evidence="3" id="KW-1185">Reference proteome</keyword>
<dbReference type="OrthoDB" id="3260031at2759"/>
<feature type="region of interest" description="Disordered" evidence="1">
    <location>
        <begin position="287"/>
        <end position="314"/>
    </location>
</feature>
<sequence>MEENEDGDGKHAGSSMLHLGRNKGINANSTITPQGGPHTPASDQSLTITELENYHQEFLAITSFLIGKNRISESERNHVFVRGFPPESWSRISQCLQLKQPDHYPDDLYSVNDVYEATNSAPAIKSEDILLLIESLVKSVQMLTAAATGGIVKQNGSQAVTVSRPPVTNGSPSGFCHYCGEAGGMIRTCKHIEEDIKSSKCLCNAARKVVLPNGTFVPRTIPGITIHDHIYEWHRCNQTPVAASVSAANLFEVSEDKASSFSLGAEDRIEALEQELFNLKQSRPVFNGSEKASEQAQPQAEPEKATESAPSTSVPAVMDAVPEHPFRLTRDVLYIPPNTRNFGQAPKPGARDEAYRNAPPVYQSELATTVFERSMKSSAVTLSMEELLSISPDVRNKYHEACTLKHVVPPSVTGMATIFENAEDSSATIGQEEEFTCRGEPLAVTGSIIPDPYDTYLKHIPNGDEPEQLTVAKGSHALQSIVTLINNKERVQAILDPGC</sequence>
<evidence type="ECO:0000313" key="3">
    <source>
        <dbReference type="Proteomes" id="UP000076871"/>
    </source>
</evidence>
<dbReference type="GeneID" id="63829096"/>
<dbReference type="AlphaFoldDB" id="A0A165GFA1"/>
<evidence type="ECO:0008006" key="4">
    <source>
        <dbReference type="Google" id="ProtNLM"/>
    </source>
</evidence>
<dbReference type="InParanoid" id="A0A165GFA1"/>
<accession>A0A165GFA1</accession>
<name>A0A165GFA1_9APHY</name>